<dbReference type="EMBL" id="CP036279">
    <property type="protein sequence ID" value="QDU63301.1"/>
    <property type="molecule type" value="Genomic_DNA"/>
</dbReference>
<protein>
    <recommendedName>
        <fullName evidence="2">3-keto-alpha-glucoside-1,2-lyase/3-keto-2-hydroxy-glucal hydratase domain-containing protein</fullName>
    </recommendedName>
</protein>
<dbReference type="AlphaFoldDB" id="A0A518B8K7"/>
<feature type="domain" description="3-keto-alpha-glucoside-1,2-lyase/3-keto-2-hydroxy-glucal hydratase" evidence="2">
    <location>
        <begin position="41"/>
        <end position="240"/>
    </location>
</feature>
<dbReference type="Pfam" id="PF06439">
    <property type="entry name" value="3keto-disac_hyd"/>
    <property type="match status" value="1"/>
</dbReference>
<dbReference type="KEGG" id="knv:Pan216_41790"/>
<dbReference type="OrthoDB" id="248448at2"/>
<proteinExistence type="predicted"/>
<feature type="chain" id="PRO_5022105500" description="3-keto-alpha-glucoside-1,2-lyase/3-keto-2-hydroxy-glucal hydratase domain-containing protein" evidence="1">
    <location>
        <begin position="25"/>
        <end position="243"/>
    </location>
</feature>
<evidence type="ECO:0000259" key="2">
    <source>
        <dbReference type="Pfam" id="PF06439"/>
    </source>
</evidence>
<evidence type="ECO:0000313" key="3">
    <source>
        <dbReference type="EMBL" id="QDU63301.1"/>
    </source>
</evidence>
<dbReference type="Gene3D" id="2.60.120.560">
    <property type="entry name" value="Exo-inulinase, domain 1"/>
    <property type="match status" value="1"/>
</dbReference>
<dbReference type="RefSeq" id="WP_145260680.1">
    <property type="nucleotide sequence ID" value="NZ_CP036279.1"/>
</dbReference>
<evidence type="ECO:0000256" key="1">
    <source>
        <dbReference type="SAM" id="SignalP"/>
    </source>
</evidence>
<accession>A0A518B8K7</accession>
<sequence length="243" mass="26847" precursor="true">MLPTTRRSLLLLGSLLFAAHPTHADESATLPKAYLNGNGPGWRTLGEEDFVNVNGEPATWSWKSDGTIYCTGQPVGVIRSKKQITNFELVVTWRHLKEAGNSGVFVWVPPESLEGLKPGKLPHGIEVQVLDLGYADKYVKRTGKKPDWFTSHGDVFPVGTSTMKPFPPVAPNGERSFPSKNLSKGVGQWNHYYIRAINGEVRLWVNGEEVSGGTDCKPSTGYLCLESEGSPIEFRDLRIRELP</sequence>
<keyword evidence="1" id="KW-0732">Signal</keyword>
<dbReference type="GO" id="GO:0016787">
    <property type="term" value="F:hydrolase activity"/>
    <property type="evidence" value="ECO:0007669"/>
    <property type="project" value="InterPro"/>
</dbReference>
<feature type="signal peptide" evidence="1">
    <location>
        <begin position="1"/>
        <end position="24"/>
    </location>
</feature>
<keyword evidence="4" id="KW-1185">Reference proteome</keyword>
<dbReference type="Proteomes" id="UP000317093">
    <property type="component" value="Chromosome"/>
</dbReference>
<reference evidence="3 4" key="1">
    <citation type="submission" date="2019-02" db="EMBL/GenBank/DDBJ databases">
        <title>Deep-cultivation of Planctomycetes and their phenomic and genomic characterization uncovers novel biology.</title>
        <authorList>
            <person name="Wiegand S."/>
            <person name="Jogler M."/>
            <person name="Boedeker C."/>
            <person name="Pinto D."/>
            <person name="Vollmers J."/>
            <person name="Rivas-Marin E."/>
            <person name="Kohn T."/>
            <person name="Peeters S.H."/>
            <person name="Heuer A."/>
            <person name="Rast P."/>
            <person name="Oberbeckmann S."/>
            <person name="Bunk B."/>
            <person name="Jeske O."/>
            <person name="Meyerdierks A."/>
            <person name="Storesund J.E."/>
            <person name="Kallscheuer N."/>
            <person name="Luecker S."/>
            <person name="Lage O.M."/>
            <person name="Pohl T."/>
            <person name="Merkel B.J."/>
            <person name="Hornburger P."/>
            <person name="Mueller R.-W."/>
            <person name="Bruemmer F."/>
            <person name="Labrenz M."/>
            <person name="Spormann A.M."/>
            <person name="Op den Camp H."/>
            <person name="Overmann J."/>
            <person name="Amann R."/>
            <person name="Jetten M.S.M."/>
            <person name="Mascher T."/>
            <person name="Medema M.H."/>
            <person name="Devos D.P."/>
            <person name="Kaster A.-K."/>
            <person name="Ovreas L."/>
            <person name="Rohde M."/>
            <person name="Galperin M.Y."/>
            <person name="Jogler C."/>
        </authorList>
    </citation>
    <scope>NUCLEOTIDE SEQUENCE [LARGE SCALE GENOMIC DNA]</scope>
    <source>
        <strain evidence="3 4">Pan216</strain>
    </source>
</reference>
<gene>
    <name evidence="3" type="ORF">Pan216_41790</name>
</gene>
<dbReference type="InterPro" id="IPR010496">
    <property type="entry name" value="AL/BT2_dom"/>
</dbReference>
<name>A0A518B8K7_9BACT</name>
<evidence type="ECO:0000313" key="4">
    <source>
        <dbReference type="Proteomes" id="UP000317093"/>
    </source>
</evidence>
<organism evidence="3 4">
    <name type="scientific">Kolteria novifilia</name>
    <dbReference type="NCBI Taxonomy" id="2527975"/>
    <lineage>
        <taxon>Bacteria</taxon>
        <taxon>Pseudomonadati</taxon>
        <taxon>Planctomycetota</taxon>
        <taxon>Planctomycetia</taxon>
        <taxon>Kolteriales</taxon>
        <taxon>Kolteriaceae</taxon>
        <taxon>Kolteria</taxon>
    </lineage>
</organism>